<keyword evidence="1" id="KW-0805">Transcription regulation</keyword>
<dbReference type="Proteomes" id="UP000583266">
    <property type="component" value="Unassembled WGS sequence"/>
</dbReference>
<gene>
    <name evidence="5" type="ORF">HHL17_08520</name>
</gene>
<dbReference type="SMART" id="SM00342">
    <property type="entry name" value="HTH_ARAC"/>
    <property type="match status" value="1"/>
</dbReference>
<organism evidence="5 6">
    <name type="scientific">Chitinophaga fulva</name>
    <dbReference type="NCBI Taxonomy" id="2728842"/>
    <lineage>
        <taxon>Bacteria</taxon>
        <taxon>Pseudomonadati</taxon>
        <taxon>Bacteroidota</taxon>
        <taxon>Chitinophagia</taxon>
        <taxon>Chitinophagales</taxon>
        <taxon>Chitinophagaceae</taxon>
        <taxon>Chitinophaga</taxon>
    </lineage>
</organism>
<evidence type="ECO:0000256" key="3">
    <source>
        <dbReference type="ARBA" id="ARBA00023163"/>
    </source>
</evidence>
<dbReference type="GO" id="GO:0003700">
    <property type="term" value="F:DNA-binding transcription factor activity"/>
    <property type="evidence" value="ECO:0007669"/>
    <property type="project" value="InterPro"/>
</dbReference>
<dbReference type="InterPro" id="IPR046532">
    <property type="entry name" value="DUF6597"/>
</dbReference>
<evidence type="ECO:0000313" key="6">
    <source>
        <dbReference type="Proteomes" id="UP000583266"/>
    </source>
</evidence>
<dbReference type="Pfam" id="PF12833">
    <property type="entry name" value="HTH_18"/>
    <property type="match status" value="1"/>
</dbReference>
<dbReference type="Pfam" id="PF20240">
    <property type="entry name" value="DUF6597"/>
    <property type="match status" value="1"/>
</dbReference>
<evidence type="ECO:0000313" key="5">
    <source>
        <dbReference type="EMBL" id="NML37241.1"/>
    </source>
</evidence>
<dbReference type="PROSITE" id="PS01124">
    <property type="entry name" value="HTH_ARAC_FAMILY_2"/>
    <property type="match status" value="1"/>
</dbReference>
<evidence type="ECO:0000259" key="4">
    <source>
        <dbReference type="PROSITE" id="PS01124"/>
    </source>
</evidence>
<dbReference type="GO" id="GO:0043565">
    <property type="term" value="F:sequence-specific DNA binding"/>
    <property type="evidence" value="ECO:0007669"/>
    <property type="project" value="InterPro"/>
</dbReference>
<dbReference type="EMBL" id="JABBGC010000001">
    <property type="protein sequence ID" value="NML37241.1"/>
    <property type="molecule type" value="Genomic_DNA"/>
</dbReference>
<keyword evidence="2" id="KW-0238">DNA-binding</keyword>
<evidence type="ECO:0000256" key="1">
    <source>
        <dbReference type="ARBA" id="ARBA00023015"/>
    </source>
</evidence>
<feature type="domain" description="HTH araC/xylS-type" evidence="4">
    <location>
        <begin position="162"/>
        <end position="260"/>
    </location>
</feature>
<dbReference type="PANTHER" id="PTHR46796:SF13">
    <property type="entry name" value="HTH-TYPE TRANSCRIPTIONAL ACTIVATOR RHAS"/>
    <property type="match status" value="1"/>
</dbReference>
<accession>A0A848GHP5</accession>
<reference evidence="5 6" key="1">
    <citation type="submission" date="2020-04" db="EMBL/GenBank/DDBJ databases">
        <title>Chitinophaga sp. G-6-1-13 sp. nov., isolated from soil.</title>
        <authorList>
            <person name="Dahal R.H."/>
            <person name="Chaudhary D.K."/>
        </authorList>
    </citation>
    <scope>NUCLEOTIDE SEQUENCE [LARGE SCALE GENOMIC DNA]</scope>
    <source>
        <strain evidence="5 6">G-6-1-13</strain>
    </source>
</reference>
<keyword evidence="6" id="KW-1185">Reference proteome</keyword>
<proteinExistence type="predicted"/>
<sequence>MFKVQTFRPHQRLGDYLLSWQLITGDFPGEEVRYLTILPHFIQSMWFNPGPDHTLYDVIGQEYLSSALLTGPRSRISEWRISGNMQLLAAHFRPGSWFRLFNIPAQFFCDRCIDLSALFGHSIASLLTDINTCDHPRQQVQLLEYWLLEQLTASPKNICNLENAMQLILAANGNITIRQLEAQVFLTKRTLERAFLEQTGLRLKLFCRLVRFRKTIDYMARMRYPQWKLLAHKAGYCDQTHFINEFRYFTHRLPHQFSDFLPQQSSDFVTFI</sequence>
<dbReference type="PANTHER" id="PTHR46796">
    <property type="entry name" value="HTH-TYPE TRANSCRIPTIONAL ACTIVATOR RHAS-RELATED"/>
    <property type="match status" value="1"/>
</dbReference>
<dbReference type="InterPro" id="IPR018060">
    <property type="entry name" value="HTH_AraC"/>
</dbReference>
<keyword evidence="3" id="KW-0804">Transcription</keyword>
<evidence type="ECO:0000256" key="2">
    <source>
        <dbReference type="ARBA" id="ARBA00023125"/>
    </source>
</evidence>
<dbReference type="InterPro" id="IPR050204">
    <property type="entry name" value="AraC_XylS_family_regulators"/>
</dbReference>
<dbReference type="Gene3D" id="1.10.10.60">
    <property type="entry name" value="Homeodomain-like"/>
    <property type="match status" value="1"/>
</dbReference>
<comment type="caution">
    <text evidence="5">The sequence shown here is derived from an EMBL/GenBank/DDBJ whole genome shotgun (WGS) entry which is preliminary data.</text>
</comment>
<dbReference type="AlphaFoldDB" id="A0A848GHP5"/>
<protein>
    <submittedName>
        <fullName evidence="5">AraC family transcriptional regulator</fullName>
    </submittedName>
</protein>
<dbReference type="RefSeq" id="WP_169224311.1">
    <property type="nucleotide sequence ID" value="NZ_JABBGC010000001.1"/>
</dbReference>
<name>A0A848GHP5_9BACT</name>